<dbReference type="AlphaFoldDB" id="A0A371PDM0"/>
<gene>
    <name evidence="4" type="ORF">DX116_08130</name>
</gene>
<dbReference type="SUPFAM" id="SSF47090">
    <property type="entry name" value="PGBD-like"/>
    <property type="match status" value="2"/>
</dbReference>
<evidence type="ECO:0000313" key="4">
    <source>
        <dbReference type="EMBL" id="REK73500.1"/>
    </source>
</evidence>
<feature type="signal peptide" evidence="1">
    <location>
        <begin position="1"/>
        <end position="32"/>
    </location>
</feature>
<name>A0A371PDM0_9ACTN</name>
<organism evidence="4 5">
    <name type="scientific">Aeromicrobium endophyticum</name>
    <dbReference type="NCBI Taxonomy" id="2292704"/>
    <lineage>
        <taxon>Bacteria</taxon>
        <taxon>Bacillati</taxon>
        <taxon>Actinomycetota</taxon>
        <taxon>Actinomycetes</taxon>
        <taxon>Propionibacteriales</taxon>
        <taxon>Nocardioidaceae</taxon>
        <taxon>Aeromicrobium</taxon>
    </lineage>
</organism>
<dbReference type="Gene3D" id="3.20.20.80">
    <property type="entry name" value="Glycosidases"/>
    <property type="match status" value="1"/>
</dbReference>
<evidence type="ECO:0000256" key="1">
    <source>
        <dbReference type="SAM" id="SignalP"/>
    </source>
</evidence>
<keyword evidence="5" id="KW-1185">Reference proteome</keyword>
<dbReference type="InterPro" id="IPR036366">
    <property type="entry name" value="PGBDSf"/>
</dbReference>
<dbReference type="Gene3D" id="1.10.101.10">
    <property type="entry name" value="PGBD-like superfamily/PGBD"/>
    <property type="match status" value="2"/>
</dbReference>
<dbReference type="SUPFAM" id="SSF51445">
    <property type="entry name" value="(Trans)glycosidases"/>
    <property type="match status" value="1"/>
</dbReference>
<dbReference type="InterPro" id="IPR015020">
    <property type="entry name" value="Rv2525c-like_Glyco_Hydro-like"/>
</dbReference>
<dbReference type="Proteomes" id="UP000265581">
    <property type="component" value="Unassembled WGS sequence"/>
</dbReference>
<dbReference type="InterPro" id="IPR002477">
    <property type="entry name" value="Peptidoglycan-bd-like"/>
</dbReference>
<feature type="domain" description="Peptidoglycan binding-like" evidence="2">
    <location>
        <begin position="309"/>
        <end position="363"/>
    </location>
</feature>
<dbReference type="InterPro" id="IPR036365">
    <property type="entry name" value="PGBD-like_sf"/>
</dbReference>
<keyword evidence="1" id="KW-0732">Signal</keyword>
<feature type="chain" id="PRO_5016959991" evidence="1">
    <location>
        <begin position="33"/>
        <end position="439"/>
    </location>
</feature>
<protein>
    <submittedName>
        <fullName evidence="4">DUF1906 domain-containing protein</fullName>
    </submittedName>
</protein>
<dbReference type="RefSeq" id="WP_119703611.1">
    <property type="nucleotide sequence ID" value="NZ_JBHSOI010000001.1"/>
</dbReference>
<evidence type="ECO:0000313" key="5">
    <source>
        <dbReference type="Proteomes" id="UP000265581"/>
    </source>
</evidence>
<dbReference type="Pfam" id="PF01471">
    <property type="entry name" value="PG_binding_1"/>
    <property type="match status" value="1"/>
</dbReference>
<proteinExistence type="predicted"/>
<accession>A0A371PDM0</accession>
<sequence length="439" mass="47631">MRLTSLPSARLPIMALAAGLVASLLLSSPASAARPAAPGGFTGHGFDTCVAPDQATMDLWNLTSPYSVVGIYVSGSSRYCGDAQQPNLSKQWVAQNAANGWRFLPIHVGRQAPCFVNNPSSRVQKQLMSRSAKTARSQARSEAKETIAALKKYGFAKHSTSYLDIENYPRSSSCDRIVLEFVDAWTEYLHAKGYRSGLYGSGSSAIQAVDQARRSNRRGFTEPDQMWLAWGNGRADTKGGPYLSNSGWKRQRLHQYQLDVTATYGGVPLTIDKNYLDVGQGSRATKESKPCGATQTFTRYRTLKPGSKGPQIKALECVLKRRGFLSSVDSHYRTGTARAVSAFQTSMGWAPTGTVTRSTWTALLSSGRSPRVLKVGSVGSPVWRLQRSLRAAGGQLKVSGVYDTATARTVRSYRAARGLPAYPTADAAVWAELQRGQTL</sequence>
<dbReference type="EMBL" id="QUBR01000001">
    <property type="protein sequence ID" value="REK73500.1"/>
    <property type="molecule type" value="Genomic_DNA"/>
</dbReference>
<evidence type="ECO:0000259" key="2">
    <source>
        <dbReference type="Pfam" id="PF01471"/>
    </source>
</evidence>
<dbReference type="Pfam" id="PF08924">
    <property type="entry name" value="Rv2525c_GlyHyd-like"/>
    <property type="match status" value="1"/>
</dbReference>
<comment type="caution">
    <text evidence="4">The sequence shown here is derived from an EMBL/GenBank/DDBJ whole genome shotgun (WGS) entry which is preliminary data.</text>
</comment>
<dbReference type="OrthoDB" id="5171321at2"/>
<feature type="domain" description="Rv2525c-like glycoside hydrolase-like" evidence="3">
    <location>
        <begin position="60"/>
        <end position="275"/>
    </location>
</feature>
<dbReference type="InterPro" id="IPR017853">
    <property type="entry name" value="GH"/>
</dbReference>
<reference evidence="4 5" key="1">
    <citation type="submission" date="2018-08" db="EMBL/GenBank/DDBJ databases">
        <title>Aeromicrobium sp. M2KJ-4, whole genome shotgun sequence.</title>
        <authorList>
            <person name="Tuo L."/>
        </authorList>
    </citation>
    <scope>NUCLEOTIDE SEQUENCE [LARGE SCALE GENOMIC DNA]</scope>
    <source>
        <strain evidence="4 5">M2KJ-4</strain>
    </source>
</reference>
<evidence type="ECO:0000259" key="3">
    <source>
        <dbReference type="Pfam" id="PF08924"/>
    </source>
</evidence>